<evidence type="ECO:0000256" key="1">
    <source>
        <dbReference type="SAM" id="MobiDB-lite"/>
    </source>
</evidence>
<protein>
    <submittedName>
        <fullName evidence="3">MOSC domain-containing protein</fullName>
    </submittedName>
</protein>
<dbReference type="PANTHER" id="PTHR30212:SF2">
    <property type="entry name" value="PROTEIN YIIM"/>
    <property type="match status" value="1"/>
</dbReference>
<comment type="caution">
    <text evidence="3">The sequence shown here is derived from an EMBL/GenBank/DDBJ whole genome shotgun (WGS) entry which is preliminary data.</text>
</comment>
<proteinExistence type="predicted"/>
<dbReference type="InterPro" id="IPR005302">
    <property type="entry name" value="MoCF_Sase_C"/>
</dbReference>
<dbReference type="PANTHER" id="PTHR30212">
    <property type="entry name" value="PROTEIN YIIM"/>
    <property type="match status" value="1"/>
</dbReference>
<dbReference type="SUPFAM" id="SSF50800">
    <property type="entry name" value="PK beta-barrel domain-like"/>
    <property type="match status" value="1"/>
</dbReference>
<reference evidence="3 4" key="1">
    <citation type="submission" date="2017-12" db="EMBL/GenBank/DDBJ databases">
        <title>Phylogenetic diversity of female urinary microbiome.</title>
        <authorList>
            <person name="Thomas-White K."/>
            <person name="Wolfe A.J."/>
        </authorList>
    </citation>
    <scope>NUCLEOTIDE SEQUENCE [LARGE SCALE GENOMIC DNA]</scope>
    <source>
        <strain evidence="3 4">UMB1298</strain>
    </source>
</reference>
<dbReference type="GO" id="GO:0030151">
    <property type="term" value="F:molybdenum ion binding"/>
    <property type="evidence" value="ECO:0007669"/>
    <property type="project" value="InterPro"/>
</dbReference>
<dbReference type="InterPro" id="IPR011037">
    <property type="entry name" value="Pyrv_Knase-like_insert_dom_sf"/>
</dbReference>
<dbReference type="Pfam" id="PF03473">
    <property type="entry name" value="MOSC"/>
    <property type="match status" value="1"/>
</dbReference>
<dbReference type="OrthoDB" id="9786134at2"/>
<evidence type="ECO:0000259" key="2">
    <source>
        <dbReference type="PROSITE" id="PS51340"/>
    </source>
</evidence>
<dbReference type="EMBL" id="PKIZ01000018">
    <property type="protein sequence ID" value="PKZ41135.1"/>
    <property type="molecule type" value="Genomic_DNA"/>
</dbReference>
<organism evidence="3 4">
    <name type="scientific">Kytococcus schroeteri</name>
    <dbReference type="NCBI Taxonomy" id="138300"/>
    <lineage>
        <taxon>Bacteria</taxon>
        <taxon>Bacillati</taxon>
        <taxon>Actinomycetota</taxon>
        <taxon>Actinomycetes</taxon>
        <taxon>Micrococcales</taxon>
        <taxon>Kytococcaceae</taxon>
        <taxon>Kytococcus</taxon>
    </lineage>
</organism>
<evidence type="ECO:0000313" key="4">
    <source>
        <dbReference type="Proteomes" id="UP000234206"/>
    </source>
</evidence>
<sequence>MDSHVLSTNLAHPQPDPGGADRVSGIDKRPVGELELFTPGPAYGDGPGVRGDVVGDSQHHGGAQKAVYAYAREELDHWEGELGRELACGAFGENLTTTGIDLEALVVNQPLRIGTALLEVSVPRRPCRTFAAWLDERGWLKRFTARGRCGTYLRVVEPGVVRAGDRIELGRAPVHGVTMRTAFAGAMGDLEASRALVEAACLPSMYHQRHVEALARRG</sequence>
<name>A0A2I1P921_9MICO</name>
<accession>A0A2I1P921</accession>
<dbReference type="GO" id="GO:0003824">
    <property type="term" value="F:catalytic activity"/>
    <property type="evidence" value="ECO:0007669"/>
    <property type="project" value="InterPro"/>
</dbReference>
<feature type="region of interest" description="Disordered" evidence="1">
    <location>
        <begin position="1"/>
        <end position="26"/>
    </location>
</feature>
<dbReference type="Gene3D" id="2.40.33.20">
    <property type="entry name" value="PK beta-barrel domain-like"/>
    <property type="match status" value="1"/>
</dbReference>
<dbReference type="InterPro" id="IPR052353">
    <property type="entry name" value="Benzoxazolinone_Detox_Enz"/>
</dbReference>
<dbReference type="PROSITE" id="PS51340">
    <property type="entry name" value="MOSC"/>
    <property type="match status" value="1"/>
</dbReference>
<dbReference type="RefSeq" id="WP_101849950.1">
    <property type="nucleotide sequence ID" value="NZ_PKIZ01000018.1"/>
</dbReference>
<dbReference type="Proteomes" id="UP000234206">
    <property type="component" value="Unassembled WGS sequence"/>
</dbReference>
<feature type="domain" description="MOSC" evidence="2">
    <location>
        <begin position="29"/>
        <end position="170"/>
    </location>
</feature>
<feature type="compositionally biased region" description="Polar residues" evidence="1">
    <location>
        <begin position="1"/>
        <end position="11"/>
    </location>
</feature>
<dbReference type="GO" id="GO:0030170">
    <property type="term" value="F:pyridoxal phosphate binding"/>
    <property type="evidence" value="ECO:0007669"/>
    <property type="project" value="InterPro"/>
</dbReference>
<gene>
    <name evidence="3" type="ORF">CYJ76_09380</name>
</gene>
<dbReference type="AlphaFoldDB" id="A0A2I1P921"/>
<evidence type="ECO:0000313" key="3">
    <source>
        <dbReference type="EMBL" id="PKZ41135.1"/>
    </source>
</evidence>
<keyword evidence="4" id="KW-1185">Reference proteome</keyword>